<comment type="caution">
    <text evidence="2">The sequence shown here is derived from an EMBL/GenBank/DDBJ whole genome shotgun (WGS) entry which is preliminary data.</text>
</comment>
<feature type="region of interest" description="Disordered" evidence="1">
    <location>
        <begin position="33"/>
        <end position="112"/>
    </location>
</feature>
<gene>
    <name evidence="2" type="ORF">CNMCM7691_001534</name>
</gene>
<evidence type="ECO:0000313" key="3">
    <source>
        <dbReference type="Proteomes" id="UP000641853"/>
    </source>
</evidence>
<dbReference type="Proteomes" id="UP000641853">
    <property type="component" value="Unassembled WGS sequence"/>
</dbReference>
<evidence type="ECO:0000256" key="1">
    <source>
        <dbReference type="SAM" id="MobiDB-lite"/>
    </source>
</evidence>
<accession>A0A8H6QXR1</accession>
<protein>
    <recommendedName>
        <fullName evidence="4">Heterokaryon incompatibility domain-containing protein</fullName>
    </recommendedName>
</protein>
<feature type="compositionally biased region" description="Acidic residues" evidence="1">
    <location>
        <begin position="83"/>
        <end position="112"/>
    </location>
</feature>
<evidence type="ECO:0008006" key="4">
    <source>
        <dbReference type="Google" id="ProtNLM"/>
    </source>
</evidence>
<name>A0A8H6QXR1_9EURO</name>
<dbReference type="EMBL" id="JACBAG010001790">
    <property type="protein sequence ID" value="KAF7182146.1"/>
    <property type="molecule type" value="Genomic_DNA"/>
</dbReference>
<dbReference type="AlphaFoldDB" id="A0A8H6QXR1"/>
<keyword evidence="3" id="KW-1185">Reference proteome</keyword>
<organism evidence="2 3">
    <name type="scientific">Aspergillus felis</name>
    <dbReference type="NCBI Taxonomy" id="1287682"/>
    <lineage>
        <taxon>Eukaryota</taxon>
        <taxon>Fungi</taxon>
        <taxon>Dikarya</taxon>
        <taxon>Ascomycota</taxon>
        <taxon>Pezizomycotina</taxon>
        <taxon>Eurotiomycetes</taxon>
        <taxon>Eurotiomycetidae</taxon>
        <taxon>Eurotiales</taxon>
        <taxon>Aspergillaceae</taxon>
        <taxon>Aspergillus</taxon>
        <taxon>Aspergillus subgen. Fumigati</taxon>
    </lineage>
</organism>
<reference evidence="2" key="1">
    <citation type="submission" date="2020-06" db="EMBL/GenBank/DDBJ databases">
        <title>Draft genome sequences of strains closely related to Aspergillus parafelis and Aspergillus hiratsukae.</title>
        <authorList>
            <person name="Dos Santos R.A.C."/>
            <person name="Rivero-Menendez O."/>
            <person name="Steenwyk J.L."/>
            <person name="Mead M.E."/>
            <person name="Goldman G.H."/>
            <person name="Alastruey-Izquierdo A."/>
            <person name="Rokas A."/>
        </authorList>
    </citation>
    <scope>NUCLEOTIDE SEQUENCE</scope>
    <source>
        <strain evidence="2">CNM-CM7691</strain>
    </source>
</reference>
<feature type="compositionally biased region" description="Acidic residues" evidence="1">
    <location>
        <begin position="54"/>
        <end position="75"/>
    </location>
</feature>
<sequence>MEHLPHPSGANPIEVPYVCTEAFAYDYGPFEEYPSRKEWKTDPDGEPIFHDQEAFDDSLLDEDDIADESDELDSDPSEKESSTEEEDKSEEEDEREEEEDSEDDEESDDDYDEDDILETIDPFVQSWLFFGVLIEVFGIVGIEIRESDFIRDSDKITTAKLPALIEEWRAKEAKGDDDDGGEEVSSPLAKFYAHRDPTWQAKRRTRTGRYGLVGAVLAKVQYYVNKHCHSGELGSYGPNVPCWAVRDEISLSIMVLGWTLQSAACSIYDPGRRRSREPWGSNNILTNRLLNDSRWCMGETAKLMADLEIDGLYYVGGLSCPRRDQDHESCTEMGCSGQGIKDKPYQTQHVRPDCTCSFAGVSIPDLIAVISKGETPLVSWTPDAGLKLVAYNPQSKQKYVAISHIWSDGMGNENDNALPECQLSRIQALVDELHSTARPDQPRNRVFGPKVFSESRSPVDRSIGFWMDTLCILSDERSKEKPEYKDIRDSSISNMRNIYKGAHRVLVLDKWVQEVDRSADVIEKVAQLYLSNWQHRLWTLQEGVLAQNLFFQFNDGQLELDDLWREEAQYKEKAPGVYSGIVRTMLPLIPISNPILKDGEEGDNLAQKFTRLLGGMANRKTSKTKDEPGCIATILGENPGPILQFRTGDERMQCLLRMIGSFPRELVFNELPRLPFEGFRWAPRSFIGQSKSIWARNEWLSENSKSHKLSTYGIILHQGRTAPERLFAIRPTTEQSVRYGVFLAPDDRDDYPEWNSSQTYAIVLSEDVTNDGQEVAAVFGIVRPRDEGVRILQHLCVARLKRLNTSPLGKTPYVLRTLAEYGDYFQGDADQYDCHIAGEWIEEDEEWCIV</sequence>
<dbReference type="PANTHER" id="PTHR39596:SF2">
    <property type="entry name" value="HET DOMAIN PROTEIN (AFU_ORTHOLOGUE AFUA_1G17550)-RELATED"/>
    <property type="match status" value="1"/>
</dbReference>
<dbReference type="PANTHER" id="PTHR39596">
    <property type="match status" value="1"/>
</dbReference>
<feature type="compositionally biased region" description="Basic and acidic residues" evidence="1">
    <location>
        <begin position="33"/>
        <end position="53"/>
    </location>
</feature>
<evidence type="ECO:0000313" key="2">
    <source>
        <dbReference type="EMBL" id="KAF7182146.1"/>
    </source>
</evidence>
<proteinExistence type="predicted"/>